<accession>A0ABW1RLN8</accession>
<dbReference type="InterPro" id="IPR025474">
    <property type="entry name" value="DUF4325"/>
</dbReference>
<dbReference type="Proteomes" id="UP001596288">
    <property type="component" value="Unassembled WGS sequence"/>
</dbReference>
<evidence type="ECO:0000313" key="2">
    <source>
        <dbReference type="EMBL" id="MFC6176330.1"/>
    </source>
</evidence>
<reference evidence="3" key="1">
    <citation type="journal article" date="2019" name="Int. J. Syst. Evol. Microbiol.">
        <title>The Global Catalogue of Microorganisms (GCM) 10K type strain sequencing project: providing services to taxonomists for standard genome sequencing and annotation.</title>
        <authorList>
            <consortium name="The Broad Institute Genomics Platform"/>
            <consortium name="The Broad Institute Genome Sequencing Center for Infectious Disease"/>
            <person name="Wu L."/>
            <person name="Ma J."/>
        </authorList>
    </citation>
    <scope>NUCLEOTIDE SEQUENCE [LARGE SCALE GENOMIC DNA]</scope>
    <source>
        <strain evidence="3">CCM 8927</strain>
    </source>
</reference>
<sequence length="108" mass="12281">MDKKIIVKDIIESPLAVNTKQGKKVFEIIKRELDKKNTVDVDFSGLTTITTAFLNLSIGKLYSLDEPSELNKRVKILSDSLTIFQKQKIQRVMENAKIKISDEELNEG</sequence>
<name>A0ABW1RLN8_9LACO</name>
<dbReference type="Pfam" id="PF14213">
    <property type="entry name" value="DUF4325"/>
    <property type="match status" value="1"/>
</dbReference>
<proteinExistence type="predicted"/>
<evidence type="ECO:0000313" key="3">
    <source>
        <dbReference type="Proteomes" id="UP001596288"/>
    </source>
</evidence>
<dbReference type="RefSeq" id="WP_137612502.1">
    <property type="nucleotide sequence ID" value="NZ_BJDF01000033.1"/>
</dbReference>
<keyword evidence="3" id="KW-1185">Reference proteome</keyword>
<gene>
    <name evidence="2" type="ORF">ACFQAV_05730</name>
</gene>
<comment type="caution">
    <text evidence="2">The sequence shown here is derived from an EMBL/GenBank/DDBJ whole genome shotgun (WGS) entry which is preliminary data.</text>
</comment>
<feature type="domain" description="DUF4325" evidence="1">
    <location>
        <begin position="21"/>
        <end position="80"/>
    </location>
</feature>
<evidence type="ECO:0000259" key="1">
    <source>
        <dbReference type="Pfam" id="PF14213"/>
    </source>
</evidence>
<protein>
    <submittedName>
        <fullName evidence="2">STAS-like domain-containing protein</fullName>
    </submittedName>
</protein>
<organism evidence="2 3">
    <name type="scientific">Companilactobacillus huachuanensis</name>
    <dbReference type="NCBI Taxonomy" id="2559914"/>
    <lineage>
        <taxon>Bacteria</taxon>
        <taxon>Bacillati</taxon>
        <taxon>Bacillota</taxon>
        <taxon>Bacilli</taxon>
        <taxon>Lactobacillales</taxon>
        <taxon>Lactobacillaceae</taxon>
        <taxon>Companilactobacillus</taxon>
    </lineage>
</organism>
<dbReference type="EMBL" id="JBHSSF010000013">
    <property type="protein sequence ID" value="MFC6176330.1"/>
    <property type="molecule type" value="Genomic_DNA"/>
</dbReference>